<feature type="domain" description="Histidine kinase" evidence="5">
    <location>
        <begin position="219"/>
        <end position="412"/>
    </location>
</feature>
<reference evidence="6 7" key="1">
    <citation type="submission" date="2018-08" db="EMBL/GenBank/DDBJ databases">
        <title>Pallidiluteibacterium maritimus gen. nov., sp. nov., isolated from coastal sediment.</title>
        <authorList>
            <person name="Zhou L.Y."/>
        </authorList>
    </citation>
    <scope>NUCLEOTIDE SEQUENCE [LARGE SCALE GENOMIC DNA]</scope>
    <source>
        <strain evidence="6 7">XSD2</strain>
    </source>
</reference>
<dbReference type="Gene3D" id="3.30.565.10">
    <property type="entry name" value="Histidine kinase-like ATPase, C-terminal domain"/>
    <property type="match status" value="1"/>
</dbReference>
<dbReference type="Proteomes" id="UP000265926">
    <property type="component" value="Unassembled WGS sequence"/>
</dbReference>
<dbReference type="InterPro" id="IPR003594">
    <property type="entry name" value="HATPase_dom"/>
</dbReference>
<keyword evidence="4" id="KW-1133">Transmembrane helix</keyword>
<evidence type="ECO:0000256" key="4">
    <source>
        <dbReference type="SAM" id="Phobius"/>
    </source>
</evidence>
<dbReference type="Pfam" id="PF07730">
    <property type="entry name" value="HisKA_3"/>
    <property type="match status" value="1"/>
</dbReference>
<evidence type="ECO:0000313" key="6">
    <source>
        <dbReference type="EMBL" id="RIJ46325.1"/>
    </source>
</evidence>
<dbReference type="InterPro" id="IPR036890">
    <property type="entry name" value="HATPase_C_sf"/>
</dbReference>
<organism evidence="6 7">
    <name type="scientific">Maribellus luteus</name>
    <dbReference type="NCBI Taxonomy" id="2305463"/>
    <lineage>
        <taxon>Bacteria</taxon>
        <taxon>Pseudomonadati</taxon>
        <taxon>Bacteroidota</taxon>
        <taxon>Bacteroidia</taxon>
        <taxon>Marinilabiliales</taxon>
        <taxon>Prolixibacteraceae</taxon>
        <taxon>Maribellus</taxon>
    </lineage>
</organism>
<evidence type="ECO:0000256" key="2">
    <source>
        <dbReference type="ARBA" id="ARBA00022777"/>
    </source>
</evidence>
<dbReference type="GO" id="GO:0016020">
    <property type="term" value="C:membrane"/>
    <property type="evidence" value="ECO:0007669"/>
    <property type="project" value="InterPro"/>
</dbReference>
<name>A0A399SW44_9BACT</name>
<dbReference type="Pfam" id="PF02518">
    <property type="entry name" value="HATPase_c"/>
    <property type="match status" value="1"/>
</dbReference>
<keyword evidence="3" id="KW-0902">Two-component regulatory system</keyword>
<feature type="transmembrane region" description="Helical" evidence="4">
    <location>
        <begin position="167"/>
        <end position="187"/>
    </location>
</feature>
<dbReference type="EMBL" id="QWGR01000015">
    <property type="protein sequence ID" value="RIJ46325.1"/>
    <property type="molecule type" value="Genomic_DNA"/>
</dbReference>
<dbReference type="InterPro" id="IPR050482">
    <property type="entry name" value="Sensor_HK_TwoCompSys"/>
</dbReference>
<dbReference type="GO" id="GO:0000155">
    <property type="term" value="F:phosphorelay sensor kinase activity"/>
    <property type="evidence" value="ECO:0007669"/>
    <property type="project" value="InterPro"/>
</dbReference>
<dbReference type="PANTHER" id="PTHR24421">
    <property type="entry name" value="NITRATE/NITRITE SENSOR PROTEIN NARX-RELATED"/>
    <property type="match status" value="1"/>
</dbReference>
<evidence type="ECO:0000256" key="1">
    <source>
        <dbReference type="ARBA" id="ARBA00022679"/>
    </source>
</evidence>
<evidence type="ECO:0000259" key="5">
    <source>
        <dbReference type="PROSITE" id="PS50109"/>
    </source>
</evidence>
<dbReference type="Gene3D" id="1.20.5.1930">
    <property type="match status" value="1"/>
</dbReference>
<evidence type="ECO:0000313" key="7">
    <source>
        <dbReference type="Proteomes" id="UP000265926"/>
    </source>
</evidence>
<comment type="caution">
    <text evidence="6">The sequence shown here is derived from an EMBL/GenBank/DDBJ whole genome shotgun (WGS) entry which is preliminary data.</text>
</comment>
<keyword evidence="4" id="KW-0812">Transmembrane</keyword>
<dbReference type="CDD" id="cd16917">
    <property type="entry name" value="HATPase_UhpB-NarQ-NarX-like"/>
    <property type="match status" value="1"/>
</dbReference>
<keyword evidence="1" id="KW-0808">Transferase</keyword>
<dbReference type="RefSeq" id="WP_119439599.1">
    <property type="nucleotide sequence ID" value="NZ_QWGR01000015.1"/>
</dbReference>
<protein>
    <recommendedName>
        <fullName evidence="5">Histidine kinase domain-containing protein</fullName>
    </recommendedName>
</protein>
<dbReference type="AlphaFoldDB" id="A0A399SW44"/>
<dbReference type="GO" id="GO:0046983">
    <property type="term" value="F:protein dimerization activity"/>
    <property type="evidence" value="ECO:0007669"/>
    <property type="project" value="InterPro"/>
</dbReference>
<proteinExistence type="predicted"/>
<dbReference type="SUPFAM" id="SSF55874">
    <property type="entry name" value="ATPase domain of HSP90 chaperone/DNA topoisomerase II/histidine kinase"/>
    <property type="match status" value="1"/>
</dbReference>
<keyword evidence="2" id="KW-0418">Kinase</keyword>
<dbReference type="OrthoDB" id="9778366at2"/>
<keyword evidence="7" id="KW-1185">Reference proteome</keyword>
<keyword evidence="4" id="KW-0472">Membrane</keyword>
<dbReference type="InterPro" id="IPR011712">
    <property type="entry name" value="Sig_transdc_His_kin_sub3_dim/P"/>
</dbReference>
<evidence type="ECO:0000256" key="3">
    <source>
        <dbReference type="ARBA" id="ARBA00023012"/>
    </source>
</evidence>
<gene>
    <name evidence="6" type="ORF">D1614_19160</name>
</gene>
<accession>A0A399SW44</accession>
<dbReference type="InterPro" id="IPR005467">
    <property type="entry name" value="His_kinase_dom"/>
</dbReference>
<sequence length="426" mass="48635">MKRNVNIILTAWGVFSLLAILFTFSRGVSLEKKHTIIIDLAERTKTEFFLSQKFHESFLLTGDTLSVPLLIEHLKIMEQNFDSIIHYIGKEASEVDPQSPEGFISQVPSMQDNLHEIESFFNKRENIQNTESQHELNKMFAAYNLRFKEFETGLQKYLSAENSDFKFISFLFKLGAFAALSVSLFFISKLLNRLRITEIMLVEKTVETEQKERNRIAADLHDDLGAILSSINLYLKILEAEVKEGKDVSSQIKNLRQLSDISLQRVKMAINNLEPLFLKKYGLVESVQRICESMNDLGKSQFEFDAQHFNLKLSPNTELIMFRVFSELTNNALKHSQASLVRMTLMSSKNTVILNYTDDGVGFDMASGQNNEKNKIGLKSIENRIESLGGSCQLKTAPGKGVSMQLRFRVTRQFTKKPSKTVNENE</sequence>
<dbReference type="PROSITE" id="PS50109">
    <property type="entry name" value="HIS_KIN"/>
    <property type="match status" value="1"/>
</dbReference>